<dbReference type="AlphaFoldDB" id="A0A397PG27"/>
<protein>
    <submittedName>
        <fullName evidence="1">Uncharacterized protein</fullName>
    </submittedName>
</protein>
<keyword evidence="2" id="KW-1185">Reference proteome</keyword>
<gene>
    <name evidence="1" type="ORF">DFR49_0728</name>
</gene>
<dbReference type="EMBL" id="QXDC01000002">
    <property type="protein sequence ID" value="RIA46195.1"/>
    <property type="molecule type" value="Genomic_DNA"/>
</dbReference>
<accession>A0A397PG27</accession>
<dbReference type="Proteomes" id="UP000266568">
    <property type="component" value="Unassembled WGS sequence"/>
</dbReference>
<proteinExistence type="predicted"/>
<organism evidence="1 2">
    <name type="scientific">Hephaestia caeni</name>
    <dbReference type="NCBI Taxonomy" id="645617"/>
    <lineage>
        <taxon>Bacteria</taxon>
        <taxon>Pseudomonadati</taxon>
        <taxon>Pseudomonadota</taxon>
        <taxon>Alphaproteobacteria</taxon>
        <taxon>Sphingomonadales</taxon>
        <taxon>Sphingomonadaceae</taxon>
        <taxon>Hephaestia</taxon>
    </lineage>
</organism>
<dbReference type="OrthoDB" id="7472086at2"/>
<reference evidence="1 2" key="1">
    <citation type="submission" date="2018-08" db="EMBL/GenBank/DDBJ databases">
        <title>Genomic Encyclopedia of Type Strains, Phase IV (KMG-IV): sequencing the most valuable type-strain genomes for metagenomic binning, comparative biology and taxonomic classification.</title>
        <authorList>
            <person name="Goeker M."/>
        </authorList>
    </citation>
    <scope>NUCLEOTIDE SEQUENCE [LARGE SCALE GENOMIC DNA]</scope>
    <source>
        <strain evidence="1 2">DSM 25527</strain>
    </source>
</reference>
<evidence type="ECO:0000313" key="1">
    <source>
        <dbReference type="EMBL" id="RIA46195.1"/>
    </source>
</evidence>
<sequence length="104" mass="12166">MERYGESMKRLLPGLYAGGEVRAERRNDRLWAFEMKCNQLGRYLWFEYSPHGLWTSIGAWRRLDDGLAVAARLRAGTHFWDADVEVARRYGEDIYAALRDDPEP</sequence>
<name>A0A397PG27_9SPHN</name>
<comment type="caution">
    <text evidence="1">The sequence shown here is derived from an EMBL/GenBank/DDBJ whole genome shotgun (WGS) entry which is preliminary data.</text>
</comment>
<evidence type="ECO:0000313" key="2">
    <source>
        <dbReference type="Proteomes" id="UP000266568"/>
    </source>
</evidence>